<protein>
    <submittedName>
        <fullName evidence="6">Mannan-binding lectin serine protease 2-like</fullName>
    </submittedName>
</protein>
<dbReference type="Pfam" id="PF00089">
    <property type="entry name" value="Trypsin"/>
    <property type="match status" value="1"/>
</dbReference>
<dbReference type="SUPFAM" id="SSF50494">
    <property type="entry name" value="Trypsin-like serine proteases"/>
    <property type="match status" value="1"/>
</dbReference>
<dbReference type="PANTHER" id="PTHR24276">
    <property type="entry name" value="POLYSERASE-RELATED"/>
    <property type="match status" value="1"/>
</dbReference>
<accession>A0A8J5JH95</accession>
<feature type="non-terminal residue" evidence="6">
    <location>
        <position position="1"/>
    </location>
</feature>
<dbReference type="EMBL" id="JAHLQT010035566">
    <property type="protein sequence ID" value="KAG7158207.1"/>
    <property type="molecule type" value="Genomic_DNA"/>
</dbReference>
<dbReference type="Gene3D" id="2.40.10.10">
    <property type="entry name" value="Trypsin-like serine proteases"/>
    <property type="match status" value="1"/>
</dbReference>
<evidence type="ECO:0000259" key="5">
    <source>
        <dbReference type="PROSITE" id="PS50240"/>
    </source>
</evidence>
<dbReference type="InterPro" id="IPR001254">
    <property type="entry name" value="Trypsin_dom"/>
</dbReference>
<keyword evidence="1 6" id="KW-0645">Protease</keyword>
<evidence type="ECO:0000256" key="3">
    <source>
        <dbReference type="ARBA" id="ARBA00022825"/>
    </source>
</evidence>
<sequence>CDAWSQYWREAGQCVNETQLIVGGVNAIIGEFPHIATLTSQCCLPVCPETTDDLSGKELIVAGWGWTSFGFTELTRILQKVNVPVVNHLKCQAKWFNSTTPPRGILQDQLCAGANGRDSCRGDGGPLIQKVRNGHL</sequence>
<dbReference type="InterPro" id="IPR050430">
    <property type="entry name" value="Peptidase_S1"/>
</dbReference>
<evidence type="ECO:0000256" key="2">
    <source>
        <dbReference type="ARBA" id="ARBA00022801"/>
    </source>
</evidence>
<evidence type="ECO:0000313" key="7">
    <source>
        <dbReference type="Proteomes" id="UP000747542"/>
    </source>
</evidence>
<dbReference type="Proteomes" id="UP000747542">
    <property type="component" value="Unassembled WGS sequence"/>
</dbReference>
<dbReference type="PROSITE" id="PS50240">
    <property type="entry name" value="TRYPSIN_DOM"/>
    <property type="match status" value="1"/>
</dbReference>
<gene>
    <name evidence="6" type="primary">MASP2-L</name>
    <name evidence="6" type="ORF">Hamer_G008842</name>
</gene>
<evidence type="ECO:0000256" key="1">
    <source>
        <dbReference type="ARBA" id="ARBA00022670"/>
    </source>
</evidence>
<keyword evidence="4" id="KW-1015">Disulfide bond</keyword>
<evidence type="ECO:0000256" key="4">
    <source>
        <dbReference type="ARBA" id="ARBA00023157"/>
    </source>
</evidence>
<dbReference type="PANTHER" id="PTHR24276:SF91">
    <property type="entry name" value="AT26814P-RELATED"/>
    <property type="match status" value="1"/>
</dbReference>
<keyword evidence="3" id="KW-0720">Serine protease</keyword>
<dbReference type="InterPro" id="IPR009003">
    <property type="entry name" value="Peptidase_S1_PA"/>
</dbReference>
<proteinExistence type="predicted"/>
<reference evidence="6" key="1">
    <citation type="journal article" date="2021" name="Sci. Adv.">
        <title>The American lobster genome reveals insights on longevity, neural, and immune adaptations.</title>
        <authorList>
            <person name="Polinski J.M."/>
            <person name="Zimin A.V."/>
            <person name="Clark K.F."/>
            <person name="Kohn A.B."/>
            <person name="Sadowski N."/>
            <person name="Timp W."/>
            <person name="Ptitsyn A."/>
            <person name="Khanna P."/>
            <person name="Romanova D.Y."/>
            <person name="Williams P."/>
            <person name="Greenwood S.J."/>
            <person name="Moroz L.L."/>
            <person name="Walt D.R."/>
            <person name="Bodnar A.G."/>
        </authorList>
    </citation>
    <scope>NUCLEOTIDE SEQUENCE</scope>
    <source>
        <strain evidence="6">GMGI-L3</strain>
    </source>
</reference>
<comment type="caution">
    <text evidence="6">The sequence shown here is derived from an EMBL/GenBank/DDBJ whole genome shotgun (WGS) entry which is preliminary data.</text>
</comment>
<keyword evidence="7" id="KW-1185">Reference proteome</keyword>
<name>A0A8J5JH95_HOMAM</name>
<dbReference type="GO" id="GO:0004252">
    <property type="term" value="F:serine-type endopeptidase activity"/>
    <property type="evidence" value="ECO:0007669"/>
    <property type="project" value="InterPro"/>
</dbReference>
<dbReference type="GO" id="GO:0006508">
    <property type="term" value="P:proteolysis"/>
    <property type="evidence" value="ECO:0007669"/>
    <property type="project" value="UniProtKB-KW"/>
</dbReference>
<organism evidence="6 7">
    <name type="scientific">Homarus americanus</name>
    <name type="common">American lobster</name>
    <dbReference type="NCBI Taxonomy" id="6706"/>
    <lineage>
        <taxon>Eukaryota</taxon>
        <taxon>Metazoa</taxon>
        <taxon>Ecdysozoa</taxon>
        <taxon>Arthropoda</taxon>
        <taxon>Crustacea</taxon>
        <taxon>Multicrustacea</taxon>
        <taxon>Malacostraca</taxon>
        <taxon>Eumalacostraca</taxon>
        <taxon>Eucarida</taxon>
        <taxon>Decapoda</taxon>
        <taxon>Pleocyemata</taxon>
        <taxon>Astacidea</taxon>
        <taxon>Nephropoidea</taxon>
        <taxon>Nephropidae</taxon>
        <taxon>Homarus</taxon>
    </lineage>
</organism>
<dbReference type="InterPro" id="IPR043504">
    <property type="entry name" value="Peptidase_S1_PA_chymotrypsin"/>
</dbReference>
<evidence type="ECO:0000313" key="6">
    <source>
        <dbReference type="EMBL" id="KAG7158207.1"/>
    </source>
</evidence>
<keyword evidence="2" id="KW-0378">Hydrolase</keyword>
<feature type="domain" description="Peptidase S1" evidence="5">
    <location>
        <begin position="43"/>
        <end position="136"/>
    </location>
</feature>
<dbReference type="AlphaFoldDB" id="A0A8J5JH95"/>